<feature type="transmembrane region" description="Helical" evidence="1">
    <location>
        <begin position="62"/>
        <end position="83"/>
    </location>
</feature>
<sequence>MRTKTPALPWPFIWRRIQSLAGLWLVIFIVEHLLTNSTAALYFGDDGKWFITLVNHLHDLPYLQVVEVAVLGLPFLLHALWGIQYALTAKHNNCSYSKKKPAMGKYVRNHGYTLQRITAWILLVGVILHVFQMRFYDKPIAVEHGDTAYYAVRVGFDPGLYTLAPRLGVFLYDSAMVKQEQKRAESQRAVSDEWKGGTQFDLLAQKSAVEEQEVAELRQWADALAARPINAAQVIAVAPTFGTALLLRVRDVFKSPLMMILYTLFVLSAVFHAFNGLWTFLISWGVILTARTQDWAIWSCRGLMVLFALLGLVTIWCTSWINLYR</sequence>
<keyword evidence="1" id="KW-0472">Membrane</keyword>
<dbReference type="SUPFAM" id="SSF81343">
    <property type="entry name" value="Fumarate reductase respiratory complex transmembrane subunits"/>
    <property type="match status" value="1"/>
</dbReference>
<comment type="caution">
    <text evidence="2">The sequence shown here is derived from an EMBL/GenBank/DDBJ whole genome shotgun (WGS) entry which is preliminary data.</text>
</comment>
<dbReference type="Gene3D" id="1.20.1300.10">
    <property type="entry name" value="Fumarate reductase/succinate dehydrogenase, transmembrane subunit"/>
    <property type="match status" value="2"/>
</dbReference>
<feature type="transmembrane region" description="Helical" evidence="1">
    <location>
        <begin position="302"/>
        <end position="323"/>
    </location>
</feature>
<name>A0ABS3AVA0_9BACT</name>
<proteinExistence type="predicted"/>
<dbReference type="InterPro" id="IPR034804">
    <property type="entry name" value="SQR/QFR_C/D"/>
</dbReference>
<feature type="transmembrane region" description="Helical" evidence="1">
    <location>
        <begin position="259"/>
        <end position="282"/>
    </location>
</feature>
<dbReference type="EMBL" id="JAFITR010000130">
    <property type="protein sequence ID" value="MBN4067394.1"/>
    <property type="molecule type" value="Genomic_DNA"/>
</dbReference>
<keyword evidence="1" id="KW-1133">Transmembrane helix</keyword>
<reference evidence="2 3" key="1">
    <citation type="submission" date="2021-02" db="EMBL/GenBank/DDBJ databases">
        <title>Activity-based single-cell genomes from oceanic crustal fluid captures similar information to metagenomic and metatranscriptomic surveys with orders of magnitude less sampling.</title>
        <authorList>
            <person name="D'Angelo T.S."/>
            <person name="Orcutt B.N."/>
        </authorList>
    </citation>
    <scope>NUCLEOTIDE SEQUENCE [LARGE SCALE GENOMIC DNA]</scope>
    <source>
        <strain evidence="2">AH-315-G07</strain>
    </source>
</reference>
<protein>
    <submittedName>
        <fullName evidence="2">Succinate dehydrogenase</fullName>
    </submittedName>
</protein>
<organism evidence="2 3">
    <name type="scientific">Simkania negevensis</name>
    <dbReference type="NCBI Taxonomy" id="83561"/>
    <lineage>
        <taxon>Bacteria</taxon>
        <taxon>Pseudomonadati</taxon>
        <taxon>Chlamydiota</taxon>
        <taxon>Chlamydiia</taxon>
        <taxon>Parachlamydiales</taxon>
        <taxon>Simkaniaceae</taxon>
        <taxon>Simkania</taxon>
    </lineage>
</organism>
<dbReference type="Proteomes" id="UP000722121">
    <property type="component" value="Unassembled WGS sequence"/>
</dbReference>
<feature type="transmembrane region" description="Helical" evidence="1">
    <location>
        <begin position="117"/>
        <end position="136"/>
    </location>
</feature>
<evidence type="ECO:0000313" key="3">
    <source>
        <dbReference type="Proteomes" id="UP000722121"/>
    </source>
</evidence>
<feature type="transmembrane region" description="Helical" evidence="1">
    <location>
        <begin position="229"/>
        <end position="247"/>
    </location>
</feature>
<evidence type="ECO:0000313" key="2">
    <source>
        <dbReference type="EMBL" id="MBN4067394.1"/>
    </source>
</evidence>
<keyword evidence="3" id="KW-1185">Reference proteome</keyword>
<gene>
    <name evidence="2" type="ORF">JYU14_04855</name>
</gene>
<keyword evidence="1" id="KW-0812">Transmembrane</keyword>
<evidence type="ECO:0000256" key="1">
    <source>
        <dbReference type="SAM" id="Phobius"/>
    </source>
</evidence>
<feature type="transmembrane region" description="Helical" evidence="1">
    <location>
        <begin position="21"/>
        <end position="42"/>
    </location>
</feature>
<accession>A0ABS3AVA0</accession>